<dbReference type="Pfam" id="PF04434">
    <property type="entry name" value="SWIM"/>
    <property type="match status" value="1"/>
</dbReference>
<protein>
    <recommendedName>
        <fullName evidence="6">Protein FAR1-RELATED SEQUENCE</fullName>
    </recommendedName>
</protein>
<comment type="similarity">
    <text evidence="1 6">Belongs to the FHY3/FAR1 family.</text>
</comment>
<dbReference type="InterPro" id="IPR006564">
    <property type="entry name" value="Znf_PMZ"/>
</dbReference>
<accession>A0A6P9ETX5</accession>
<dbReference type="RefSeq" id="XP_035551099.1">
    <property type="nucleotide sequence ID" value="XM_035695206.1"/>
</dbReference>
<dbReference type="GO" id="GO:0005634">
    <property type="term" value="C:nucleus"/>
    <property type="evidence" value="ECO:0007669"/>
    <property type="project" value="UniProtKB-SubCell"/>
</dbReference>
<dbReference type="InterPro" id="IPR007527">
    <property type="entry name" value="Znf_SWIM"/>
</dbReference>
<reference evidence="9" key="1">
    <citation type="submission" date="2025-08" db="UniProtKB">
        <authorList>
            <consortium name="RefSeq"/>
        </authorList>
    </citation>
    <scope>IDENTIFICATION</scope>
    <source>
        <tissue evidence="9">Leaves</tissue>
    </source>
</reference>
<feature type="domain" description="SWIM-type" evidence="7">
    <location>
        <begin position="295"/>
        <end position="331"/>
    </location>
</feature>
<evidence type="ECO:0000256" key="4">
    <source>
        <dbReference type="ARBA" id="ARBA00022833"/>
    </source>
</evidence>
<comment type="subcellular location">
    <subcellularLocation>
        <location evidence="6">Nucleus</location>
    </subcellularLocation>
</comment>
<dbReference type="SMART" id="SM00575">
    <property type="entry name" value="ZnF_PMZ"/>
    <property type="match status" value="1"/>
</dbReference>
<comment type="function">
    <text evidence="6">Putative transcription activator involved in regulating light control of development.</text>
</comment>
<proteinExistence type="inferred from homology"/>
<dbReference type="InParanoid" id="A0A6P9ETX5"/>
<dbReference type="KEGG" id="jre:108995829"/>
<evidence type="ECO:0000259" key="7">
    <source>
        <dbReference type="PROSITE" id="PS50966"/>
    </source>
</evidence>
<dbReference type="InterPro" id="IPR031052">
    <property type="entry name" value="FHY3/FAR1"/>
</dbReference>
<dbReference type="GO" id="GO:0006355">
    <property type="term" value="P:regulation of DNA-templated transcription"/>
    <property type="evidence" value="ECO:0007669"/>
    <property type="project" value="UniProtKB-UniRule"/>
</dbReference>
<dbReference type="PANTHER" id="PTHR31669">
    <property type="entry name" value="PROTEIN FAR1-RELATED SEQUENCE 10-RELATED"/>
    <property type="match status" value="1"/>
</dbReference>
<keyword evidence="6" id="KW-0539">Nucleus</keyword>
<evidence type="ECO:0000256" key="6">
    <source>
        <dbReference type="RuleBase" id="RU367018"/>
    </source>
</evidence>
<dbReference type="GeneID" id="108995829"/>
<evidence type="ECO:0000256" key="5">
    <source>
        <dbReference type="PROSITE-ProRule" id="PRU00325"/>
    </source>
</evidence>
<dbReference type="Proteomes" id="UP000235220">
    <property type="component" value="Chromosome 10"/>
</dbReference>
<name>A0A6P9ETX5_JUGRE</name>
<keyword evidence="3 5" id="KW-0863">Zinc-finger</keyword>
<sequence length="376" mass="44249">MHYKNPGFFALMNLDDDERLENVFWANPCSRTAYQDFGDMVTFDTMYLTNRYGMPFAPFVGVNHHGQSILLGDGLIFNVDTETFTWLFQTWLQCMDDIAPSAIITDQDRAMKNVIAIVFPKSQHRFSLWHILKKVSKKIGSHRAYKSDMKNQLMKCVYDTQTIEEFEKSWEELINTYTLKDNVWLQSLYAERKHCVLTNLKEFVDQFDSALKKKIENETNLDLHSFSITIPCISRSPIEERFQELYTNTKFREVQQQVMGVLDMDPSLVRQDGVKKTYMVEDEIRVEEFTKHVTYYVDFHEEDCDAKCSCRLFQMRGILCRYILAIFKRNGIKTLLDRTQLQLIVRSKYSVHELCEEKADLIFEESIQDGARYAES</sequence>
<gene>
    <name evidence="9" type="primary">LOC108995829</name>
</gene>
<dbReference type="AlphaFoldDB" id="A0A6P9ETX5"/>
<dbReference type="Pfam" id="PF10551">
    <property type="entry name" value="MULE"/>
    <property type="match status" value="1"/>
</dbReference>
<keyword evidence="4 6" id="KW-0862">Zinc</keyword>
<dbReference type="PROSITE" id="PS50966">
    <property type="entry name" value="ZF_SWIM"/>
    <property type="match status" value="1"/>
</dbReference>
<keyword evidence="2 6" id="KW-0479">Metal-binding</keyword>
<evidence type="ECO:0000313" key="8">
    <source>
        <dbReference type="Proteomes" id="UP000235220"/>
    </source>
</evidence>
<organism evidence="8 9">
    <name type="scientific">Juglans regia</name>
    <name type="common">English walnut</name>
    <dbReference type="NCBI Taxonomy" id="51240"/>
    <lineage>
        <taxon>Eukaryota</taxon>
        <taxon>Viridiplantae</taxon>
        <taxon>Streptophyta</taxon>
        <taxon>Embryophyta</taxon>
        <taxon>Tracheophyta</taxon>
        <taxon>Spermatophyta</taxon>
        <taxon>Magnoliopsida</taxon>
        <taxon>eudicotyledons</taxon>
        <taxon>Gunneridae</taxon>
        <taxon>Pentapetalae</taxon>
        <taxon>rosids</taxon>
        <taxon>fabids</taxon>
        <taxon>Fagales</taxon>
        <taxon>Juglandaceae</taxon>
        <taxon>Juglans</taxon>
    </lineage>
</organism>
<dbReference type="PANTHER" id="PTHR31669:SF283">
    <property type="entry name" value="PROTEIN FAR1-RELATED SEQUENCE"/>
    <property type="match status" value="1"/>
</dbReference>
<evidence type="ECO:0000256" key="1">
    <source>
        <dbReference type="ARBA" id="ARBA00005889"/>
    </source>
</evidence>
<evidence type="ECO:0000256" key="3">
    <source>
        <dbReference type="ARBA" id="ARBA00022771"/>
    </source>
</evidence>
<dbReference type="InterPro" id="IPR018289">
    <property type="entry name" value="MULE_transposase_dom"/>
</dbReference>
<keyword evidence="8" id="KW-1185">Reference proteome</keyword>
<dbReference type="GO" id="GO:0008270">
    <property type="term" value="F:zinc ion binding"/>
    <property type="evidence" value="ECO:0007669"/>
    <property type="project" value="UniProtKB-UniRule"/>
</dbReference>
<evidence type="ECO:0000256" key="2">
    <source>
        <dbReference type="ARBA" id="ARBA00022723"/>
    </source>
</evidence>
<dbReference type="OrthoDB" id="747268at2759"/>
<evidence type="ECO:0000313" key="9">
    <source>
        <dbReference type="RefSeq" id="XP_035551099.1"/>
    </source>
</evidence>